<keyword evidence="12" id="KW-1185">Reference proteome</keyword>
<organism evidence="11 12">
    <name type="scientific">Lyophyllum shimeji</name>
    <name type="common">Hon-shimeji</name>
    <name type="synonym">Tricholoma shimeji</name>
    <dbReference type="NCBI Taxonomy" id="47721"/>
    <lineage>
        <taxon>Eukaryota</taxon>
        <taxon>Fungi</taxon>
        <taxon>Dikarya</taxon>
        <taxon>Basidiomycota</taxon>
        <taxon>Agaricomycotina</taxon>
        <taxon>Agaricomycetes</taxon>
        <taxon>Agaricomycetidae</taxon>
        <taxon>Agaricales</taxon>
        <taxon>Tricholomatineae</taxon>
        <taxon>Lyophyllaceae</taxon>
        <taxon>Lyophyllum</taxon>
    </lineage>
</organism>
<comment type="function">
    <text evidence="9">Essential component of the TIM23 complex, a complex that mediates the translocation of transit peptide-containing proteins across the mitochondrial inner membrane.</text>
</comment>
<dbReference type="PANTHER" id="PTHR13032:SF6">
    <property type="entry name" value="MITOCHONDRIAL IMPORT INNER MEMBRANE TRANSLOCASE SUBUNIT TIM21"/>
    <property type="match status" value="1"/>
</dbReference>
<keyword evidence="9" id="KW-0811">Translocation</keyword>
<comment type="subcellular location">
    <subcellularLocation>
        <location evidence="9">Mitochondrion inner membrane</location>
        <topology evidence="9">Single-pass membrane protein</topology>
    </subcellularLocation>
    <subcellularLocation>
        <location evidence="1">Mitochondrion membrane</location>
        <topology evidence="1">Single-pass membrane protein</topology>
    </subcellularLocation>
</comment>
<dbReference type="GO" id="GO:0005744">
    <property type="term" value="C:TIM23 mitochondrial import inner membrane translocase complex"/>
    <property type="evidence" value="ECO:0007669"/>
    <property type="project" value="UniProtKB-UniRule"/>
</dbReference>
<protein>
    <recommendedName>
        <fullName evidence="3 9">Mitochondrial import inner membrane translocase subunit Tim21</fullName>
    </recommendedName>
</protein>
<evidence type="ECO:0000313" key="11">
    <source>
        <dbReference type="EMBL" id="GLB36445.1"/>
    </source>
</evidence>
<feature type="transmembrane region" description="Helical" evidence="9">
    <location>
        <begin position="104"/>
        <end position="123"/>
    </location>
</feature>
<evidence type="ECO:0000256" key="5">
    <source>
        <dbReference type="ARBA" id="ARBA00022946"/>
    </source>
</evidence>
<evidence type="ECO:0000256" key="6">
    <source>
        <dbReference type="ARBA" id="ARBA00022989"/>
    </source>
</evidence>
<evidence type="ECO:0000256" key="7">
    <source>
        <dbReference type="ARBA" id="ARBA00023128"/>
    </source>
</evidence>
<evidence type="ECO:0000256" key="4">
    <source>
        <dbReference type="ARBA" id="ARBA00022692"/>
    </source>
</evidence>
<gene>
    <name evidence="11" type="ORF">LshimejAT787_0307330</name>
</gene>
<dbReference type="Proteomes" id="UP001063166">
    <property type="component" value="Unassembled WGS sequence"/>
</dbReference>
<evidence type="ECO:0000256" key="2">
    <source>
        <dbReference type="ARBA" id="ARBA00010867"/>
    </source>
</evidence>
<accession>A0A9P3UM77</accession>
<sequence>MSIPSCLFRARHSTIFTRSWLKHPRTLPLCGRKYATHRDTDATQSSQLSHSLDTKQRAVPRGDSVGPFHLGLAQSSLKKGERVKKWSELSTGGKVMRTTARTTNLAVILLGASLSALLVYSLTSELFSKNSPTVLYGEACERIKTSPEVAKYFRGPLSFHNNPPSAVRPRHRNRHVISQIMVDANGQEHMIMTFYVEGRQPGEDSTPSEVSYLEKASDWMHDRLSALSELTLDESIQWTKETARNTWDRTIRLFKYLSGAPVPPPSPPSHPANVPEPQKEKTSVWNFAGVFSALRGSKAGHSEPKHAPDGRVFTEGQVHGSFIRNKDGYFVFRYLLIDSPNSRDPNRARIFVERAPGVRDNEPVMLWNSS</sequence>
<dbReference type="OrthoDB" id="436405at2759"/>
<dbReference type="EMBL" id="BRPK01000003">
    <property type="protein sequence ID" value="GLB36445.1"/>
    <property type="molecule type" value="Genomic_DNA"/>
</dbReference>
<comment type="subunit">
    <text evidence="9">Component of the TIM23 complex.</text>
</comment>
<evidence type="ECO:0000256" key="10">
    <source>
        <dbReference type="SAM" id="MobiDB-lite"/>
    </source>
</evidence>
<proteinExistence type="inferred from homology"/>
<dbReference type="InterPro" id="IPR013261">
    <property type="entry name" value="Tim21"/>
</dbReference>
<feature type="compositionally biased region" description="Polar residues" evidence="10">
    <location>
        <begin position="42"/>
        <end position="51"/>
    </location>
</feature>
<keyword evidence="7 9" id="KW-0496">Mitochondrion</keyword>
<evidence type="ECO:0000256" key="1">
    <source>
        <dbReference type="ARBA" id="ARBA00004304"/>
    </source>
</evidence>
<keyword evidence="5" id="KW-0809">Transit peptide</keyword>
<evidence type="ECO:0000256" key="8">
    <source>
        <dbReference type="ARBA" id="ARBA00023136"/>
    </source>
</evidence>
<comment type="caution">
    <text evidence="11">The sequence shown here is derived from an EMBL/GenBank/DDBJ whole genome shotgun (WGS) entry which is preliminary data.</text>
</comment>
<reference evidence="11" key="1">
    <citation type="submission" date="2022-07" db="EMBL/GenBank/DDBJ databases">
        <title>The genome of Lyophyllum shimeji provides insight into the initial evolution of ectomycorrhizal fungal genome.</title>
        <authorList>
            <person name="Kobayashi Y."/>
            <person name="Shibata T."/>
            <person name="Hirakawa H."/>
            <person name="Shigenobu S."/>
            <person name="Nishiyama T."/>
            <person name="Yamada A."/>
            <person name="Hasebe M."/>
            <person name="Kawaguchi M."/>
        </authorList>
    </citation>
    <scope>NUCLEOTIDE SEQUENCE</scope>
    <source>
        <strain evidence="11">AT787</strain>
    </source>
</reference>
<keyword evidence="6 9" id="KW-1133">Transmembrane helix</keyword>
<keyword evidence="8 9" id="KW-0472">Membrane</keyword>
<keyword evidence="9" id="KW-0653">Protein transport</keyword>
<comment type="similarity">
    <text evidence="2 9">Belongs to the TIM21 family.</text>
</comment>
<keyword evidence="4 9" id="KW-0812">Transmembrane</keyword>
<evidence type="ECO:0000313" key="12">
    <source>
        <dbReference type="Proteomes" id="UP001063166"/>
    </source>
</evidence>
<dbReference type="PANTHER" id="PTHR13032">
    <property type="entry name" value="MITOCHONDRIAL IMPORT INNER MEMBRANE TRANSLOCASE SUBUNIT TIM21"/>
    <property type="match status" value="1"/>
</dbReference>
<dbReference type="InterPro" id="IPR038552">
    <property type="entry name" value="Tim21_IMS_sf"/>
</dbReference>
<dbReference type="GO" id="GO:0030150">
    <property type="term" value="P:protein import into mitochondrial matrix"/>
    <property type="evidence" value="ECO:0007669"/>
    <property type="project" value="UniProtKB-UniRule"/>
</dbReference>
<evidence type="ECO:0000256" key="3">
    <source>
        <dbReference type="ARBA" id="ARBA00020726"/>
    </source>
</evidence>
<name>A0A9P3UM77_LYOSH</name>
<dbReference type="AlphaFoldDB" id="A0A9P3UM77"/>
<dbReference type="Pfam" id="PF08294">
    <property type="entry name" value="TIM21"/>
    <property type="match status" value="1"/>
</dbReference>
<feature type="region of interest" description="Disordered" evidence="10">
    <location>
        <begin position="40"/>
        <end position="65"/>
    </location>
</feature>
<dbReference type="Gene3D" id="3.10.450.320">
    <property type="entry name" value="Mitochondrial import inner membrane translocase subunit Tim21"/>
    <property type="match status" value="1"/>
</dbReference>
<keyword evidence="9" id="KW-0999">Mitochondrion inner membrane</keyword>
<evidence type="ECO:0000256" key="9">
    <source>
        <dbReference type="RuleBase" id="RU367142"/>
    </source>
</evidence>
<keyword evidence="9" id="KW-0813">Transport</keyword>